<evidence type="ECO:0000313" key="8">
    <source>
        <dbReference type="Proteomes" id="UP001153636"/>
    </source>
</evidence>
<dbReference type="Proteomes" id="UP001153636">
    <property type="component" value="Chromosome 11"/>
</dbReference>
<dbReference type="InterPro" id="IPR020846">
    <property type="entry name" value="MFS_dom"/>
</dbReference>
<dbReference type="PANTHER" id="PTHR24002:SF3">
    <property type="entry name" value="SOLUTE CARRIER FAMILY 22 MEMBER 18"/>
    <property type="match status" value="1"/>
</dbReference>
<dbReference type="SUPFAM" id="SSF103473">
    <property type="entry name" value="MFS general substrate transporter"/>
    <property type="match status" value="1"/>
</dbReference>
<dbReference type="AlphaFoldDB" id="A0A9P0G845"/>
<dbReference type="InterPro" id="IPR011701">
    <property type="entry name" value="MFS"/>
</dbReference>
<organism evidence="7 8">
    <name type="scientific">Psylliodes chrysocephalus</name>
    <dbReference type="NCBI Taxonomy" id="3402493"/>
    <lineage>
        <taxon>Eukaryota</taxon>
        <taxon>Metazoa</taxon>
        <taxon>Ecdysozoa</taxon>
        <taxon>Arthropoda</taxon>
        <taxon>Hexapoda</taxon>
        <taxon>Insecta</taxon>
        <taxon>Pterygota</taxon>
        <taxon>Neoptera</taxon>
        <taxon>Endopterygota</taxon>
        <taxon>Coleoptera</taxon>
        <taxon>Polyphaga</taxon>
        <taxon>Cucujiformia</taxon>
        <taxon>Chrysomeloidea</taxon>
        <taxon>Chrysomelidae</taxon>
        <taxon>Galerucinae</taxon>
        <taxon>Alticini</taxon>
        <taxon>Psylliodes</taxon>
    </lineage>
</organism>
<keyword evidence="3 5" id="KW-1133">Transmembrane helix</keyword>
<dbReference type="OrthoDB" id="440553at2759"/>
<feature type="transmembrane region" description="Helical" evidence="5">
    <location>
        <begin position="227"/>
        <end position="247"/>
    </location>
</feature>
<sequence>MEWLGTINLIYTISFLDLFAVGVFFPTFTQHLRDLGASHTTIGLFTASYSAIQVLSGPLIGSWSDIRDRRTVLKCTLLLSFTCYFLLGTTNSIGILFFVRILLAVFKHTQSICKAVISDLIPIQDQSDVLAKSVSIGSCGFIIGPLVGGNLVELSNGFSYVSYFTALLFILNYIIASYIPEDIKTKTSRQQTMMTSDFTVWSTIKREFKKSVTEITEIDWSQHWQSFLLKFLLGVTMSCYFSNQGLYLRETYQLSQKHTGYMISYFSVVSILSGLFLKKIHAVLNFDNIYSKMCFWFGALSLGFICLYCSTNLIVFIILLMPISMCAMAMRVISVEMMFEKSKALHAGSLSGASNSIMSVARFVTPLFTGVTSDIFSEKSVMLIAALPASLGLAVSLFIRQKERRCIKDE</sequence>
<keyword evidence="4 5" id="KW-0472">Membrane</keyword>
<dbReference type="GO" id="GO:0005635">
    <property type="term" value="C:nuclear envelope"/>
    <property type="evidence" value="ECO:0007669"/>
    <property type="project" value="TreeGrafter"/>
</dbReference>
<dbReference type="PRINTS" id="PR01035">
    <property type="entry name" value="TCRTETA"/>
</dbReference>
<evidence type="ECO:0000256" key="5">
    <source>
        <dbReference type="SAM" id="Phobius"/>
    </source>
</evidence>
<name>A0A9P0G845_9CUCU</name>
<proteinExistence type="predicted"/>
<evidence type="ECO:0000313" key="7">
    <source>
        <dbReference type="EMBL" id="CAH1101466.1"/>
    </source>
</evidence>
<evidence type="ECO:0000259" key="6">
    <source>
        <dbReference type="PROSITE" id="PS50850"/>
    </source>
</evidence>
<keyword evidence="8" id="KW-1185">Reference proteome</keyword>
<dbReference type="Gene3D" id="1.20.1250.20">
    <property type="entry name" value="MFS general substrate transporter like domains"/>
    <property type="match status" value="1"/>
</dbReference>
<keyword evidence="2 5" id="KW-0812">Transmembrane</keyword>
<dbReference type="GO" id="GO:0022857">
    <property type="term" value="F:transmembrane transporter activity"/>
    <property type="evidence" value="ECO:0007669"/>
    <property type="project" value="InterPro"/>
</dbReference>
<dbReference type="PANTHER" id="PTHR24002">
    <property type="entry name" value="SOLUTE CARRIER FAMILY 22 MEMBER 18"/>
    <property type="match status" value="1"/>
</dbReference>
<evidence type="ECO:0000256" key="3">
    <source>
        <dbReference type="ARBA" id="ARBA00022989"/>
    </source>
</evidence>
<dbReference type="GO" id="GO:0016020">
    <property type="term" value="C:membrane"/>
    <property type="evidence" value="ECO:0007669"/>
    <property type="project" value="UniProtKB-SubCell"/>
</dbReference>
<feature type="transmembrane region" description="Helical" evidence="5">
    <location>
        <begin position="380"/>
        <end position="399"/>
    </location>
</feature>
<comment type="subcellular location">
    <subcellularLocation>
        <location evidence="1">Membrane</location>
        <topology evidence="1">Multi-pass membrane protein</topology>
    </subcellularLocation>
</comment>
<protein>
    <recommendedName>
        <fullName evidence="6">Major facilitator superfamily (MFS) profile domain-containing protein</fullName>
    </recommendedName>
</protein>
<dbReference type="InterPro" id="IPR001958">
    <property type="entry name" value="Tet-R_TetA/multi-R_MdtG-like"/>
</dbReference>
<feature type="transmembrane region" description="Helical" evidence="5">
    <location>
        <begin position="259"/>
        <end position="277"/>
    </location>
</feature>
<reference evidence="7" key="1">
    <citation type="submission" date="2022-01" db="EMBL/GenBank/DDBJ databases">
        <authorList>
            <person name="King R."/>
        </authorList>
    </citation>
    <scope>NUCLEOTIDE SEQUENCE</scope>
</reference>
<feature type="transmembrane region" description="Helical" evidence="5">
    <location>
        <begin position="7"/>
        <end position="28"/>
    </location>
</feature>
<gene>
    <name evidence="7" type="ORF">PSYICH_LOCUS2451</name>
</gene>
<evidence type="ECO:0000256" key="1">
    <source>
        <dbReference type="ARBA" id="ARBA00004141"/>
    </source>
</evidence>
<evidence type="ECO:0000256" key="4">
    <source>
        <dbReference type="ARBA" id="ARBA00023136"/>
    </source>
</evidence>
<feature type="transmembrane region" description="Helical" evidence="5">
    <location>
        <begin position="160"/>
        <end position="179"/>
    </location>
</feature>
<evidence type="ECO:0000256" key="2">
    <source>
        <dbReference type="ARBA" id="ARBA00022692"/>
    </source>
</evidence>
<dbReference type="EMBL" id="OV651823">
    <property type="protein sequence ID" value="CAH1101466.1"/>
    <property type="molecule type" value="Genomic_DNA"/>
</dbReference>
<feature type="transmembrane region" description="Helical" evidence="5">
    <location>
        <begin position="40"/>
        <end position="59"/>
    </location>
</feature>
<dbReference type="Pfam" id="PF07690">
    <property type="entry name" value="MFS_1"/>
    <property type="match status" value="1"/>
</dbReference>
<dbReference type="InterPro" id="IPR036259">
    <property type="entry name" value="MFS_trans_sf"/>
</dbReference>
<accession>A0A9P0G845</accession>
<feature type="domain" description="Major facilitator superfamily (MFS) profile" evidence="6">
    <location>
        <begin position="6"/>
        <end position="404"/>
    </location>
</feature>
<dbReference type="PROSITE" id="PS50850">
    <property type="entry name" value="MFS"/>
    <property type="match status" value="1"/>
</dbReference>